<keyword evidence="5 6" id="KW-0472">Membrane</keyword>
<keyword evidence="4 6" id="KW-1133">Transmembrane helix</keyword>
<feature type="transmembrane region" description="Helical" evidence="6">
    <location>
        <begin position="244"/>
        <end position="265"/>
    </location>
</feature>
<accession>B1Y915</accession>
<dbReference type="InterPro" id="IPR001851">
    <property type="entry name" value="ABC_transp_permease"/>
</dbReference>
<dbReference type="EMBL" id="CP001014">
    <property type="protein sequence ID" value="ACB40244.1"/>
    <property type="molecule type" value="Genomic_DNA"/>
</dbReference>
<evidence type="ECO:0000256" key="4">
    <source>
        <dbReference type="ARBA" id="ARBA00022989"/>
    </source>
</evidence>
<dbReference type="PANTHER" id="PTHR43370:SF1">
    <property type="entry name" value="GUANOSINE ABC TRANSPORTER PERMEASE PROTEIN NUPQ"/>
    <property type="match status" value="1"/>
</dbReference>
<dbReference type="STRING" id="444157.Tneu_1317"/>
<keyword evidence="3 6" id="KW-0812">Transmembrane</keyword>
<evidence type="ECO:0000256" key="6">
    <source>
        <dbReference type="SAM" id="Phobius"/>
    </source>
</evidence>
<dbReference type="KEGG" id="tne:Tneu_1317"/>
<evidence type="ECO:0000313" key="7">
    <source>
        <dbReference type="EMBL" id="ACB40244.1"/>
    </source>
</evidence>
<dbReference type="AlphaFoldDB" id="B1Y915"/>
<evidence type="ECO:0000256" key="1">
    <source>
        <dbReference type="ARBA" id="ARBA00004651"/>
    </source>
</evidence>
<evidence type="ECO:0000256" key="2">
    <source>
        <dbReference type="ARBA" id="ARBA00022475"/>
    </source>
</evidence>
<evidence type="ECO:0000256" key="3">
    <source>
        <dbReference type="ARBA" id="ARBA00022692"/>
    </source>
</evidence>
<dbReference type="GO" id="GO:0022857">
    <property type="term" value="F:transmembrane transporter activity"/>
    <property type="evidence" value="ECO:0007669"/>
    <property type="project" value="InterPro"/>
</dbReference>
<feature type="transmembrane region" description="Helical" evidence="6">
    <location>
        <begin position="86"/>
        <end position="104"/>
    </location>
</feature>
<proteinExistence type="predicted"/>
<dbReference type="Pfam" id="PF02653">
    <property type="entry name" value="BPD_transp_2"/>
    <property type="match status" value="1"/>
</dbReference>
<dbReference type="PANTHER" id="PTHR43370">
    <property type="entry name" value="SUGAR ABC TRANSPORTER INTEGRAL MEMBRANE PROTEIN-RELATED"/>
    <property type="match status" value="1"/>
</dbReference>
<dbReference type="GeneID" id="6165444"/>
<dbReference type="GO" id="GO:0005886">
    <property type="term" value="C:plasma membrane"/>
    <property type="evidence" value="ECO:0007669"/>
    <property type="project" value="UniProtKB-SubCell"/>
</dbReference>
<feature type="transmembrane region" description="Helical" evidence="6">
    <location>
        <begin position="168"/>
        <end position="189"/>
    </location>
</feature>
<dbReference type="Proteomes" id="UP000001694">
    <property type="component" value="Chromosome"/>
</dbReference>
<reference evidence="7" key="1">
    <citation type="submission" date="2008-03" db="EMBL/GenBank/DDBJ databases">
        <title>Complete sequence of Thermoproteus neutrophilus V24Sta.</title>
        <authorList>
            <consortium name="US DOE Joint Genome Institute"/>
            <person name="Copeland A."/>
            <person name="Lucas S."/>
            <person name="Lapidus A."/>
            <person name="Glavina del Rio T."/>
            <person name="Dalin E."/>
            <person name="Tice H."/>
            <person name="Bruce D."/>
            <person name="Goodwin L."/>
            <person name="Pitluck S."/>
            <person name="Sims D."/>
            <person name="Brettin T."/>
            <person name="Detter J.C."/>
            <person name="Han C."/>
            <person name="Kuske C.R."/>
            <person name="Schmutz J."/>
            <person name="Larimer F."/>
            <person name="Land M."/>
            <person name="Hauser L."/>
            <person name="Kyrpides N."/>
            <person name="Mikhailova N."/>
            <person name="Biddle J.F."/>
            <person name="Zhang Z."/>
            <person name="Fitz-Gibbon S.T."/>
            <person name="Lowe T.M."/>
            <person name="Saltikov C."/>
            <person name="House C.H."/>
            <person name="Richardson P."/>
        </authorList>
    </citation>
    <scope>NUCLEOTIDE SEQUENCE [LARGE SCALE GENOMIC DNA]</scope>
    <source>
        <strain evidence="7">V24Sta</strain>
    </source>
</reference>
<evidence type="ECO:0000256" key="5">
    <source>
        <dbReference type="ARBA" id="ARBA00023136"/>
    </source>
</evidence>
<dbReference type="eggNOG" id="arCOG00262">
    <property type="taxonomic scope" value="Archaea"/>
</dbReference>
<dbReference type="CDD" id="cd06580">
    <property type="entry name" value="TM_PBP1_transp_TpRbsC_like"/>
    <property type="match status" value="1"/>
</dbReference>
<dbReference type="RefSeq" id="WP_012350663.1">
    <property type="nucleotide sequence ID" value="NC_010525.1"/>
</dbReference>
<gene>
    <name evidence="7" type="ordered locus">Tneu_1317</name>
</gene>
<evidence type="ECO:0000313" key="8">
    <source>
        <dbReference type="Proteomes" id="UP000001694"/>
    </source>
</evidence>
<feature type="transmembrane region" description="Helical" evidence="6">
    <location>
        <begin position="116"/>
        <end position="137"/>
    </location>
</feature>
<keyword evidence="2" id="KW-1003">Cell membrane</keyword>
<dbReference type="HOGENOM" id="CLU_040769_1_1_2"/>
<feature type="transmembrane region" description="Helical" evidence="6">
    <location>
        <begin position="201"/>
        <end position="224"/>
    </location>
</feature>
<comment type="subcellular location">
    <subcellularLocation>
        <location evidence="1">Cell membrane</location>
        <topology evidence="1">Multi-pass membrane protein</topology>
    </subcellularLocation>
</comment>
<sequence length="288" mass="30327">MAVEQAVALTSEALRSATPILLATLGAIVGQRAGVLNLALEGVVYLSAAVAAVVGPPWGIPAAVVVGTLYNLLYYFLSNDLAMNQILTGFAFTMVGYGVGSQIAKDVVGKPVETYVVHGTEAYLAAALVAAAVYFLLKSRLGLAIKASGDDPASLDLIGVDVYRVRKIAGAVEGLLASVAGVYLVYVYYGSWSEQLVVGWGSLAVITAMISLWSPLIAVGASIVPSVFMSLSYVLQRYLAVSPYLLNVTPYAVTIAVLAIVQTVAGRTRLKAGVPRWLARPYIREERA</sequence>
<organism evidence="7 8">
    <name type="scientific">Pyrobaculum neutrophilum (strain DSM 2338 / JCM 9278 / NBRC 100436 / V24Sta)</name>
    <name type="common">Thermoproteus neutrophilus</name>
    <dbReference type="NCBI Taxonomy" id="444157"/>
    <lineage>
        <taxon>Archaea</taxon>
        <taxon>Thermoproteota</taxon>
        <taxon>Thermoprotei</taxon>
        <taxon>Thermoproteales</taxon>
        <taxon>Thermoproteaceae</taxon>
        <taxon>Pyrobaculum</taxon>
    </lineage>
</organism>
<keyword evidence="8" id="KW-1185">Reference proteome</keyword>
<protein>
    <submittedName>
        <fullName evidence="7">Inner-membrane translocator</fullName>
    </submittedName>
</protein>
<name>B1Y915_PYRNV</name>
<dbReference type="OrthoDB" id="372203at2157"/>